<dbReference type="AlphaFoldDB" id="A0A0V0U4I0"/>
<proteinExistence type="predicted"/>
<protein>
    <submittedName>
        <fullName evidence="1">Uncharacterized protein</fullName>
    </submittedName>
</protein>
<reference evidence="1 2" key="1">
    <citation type="submission" date="2015-01" db="EMBL/GenBank/DDBJ databases">
        <title>Evolution of Trichinella species and genotypes.</title>
        <authorList>
            <person name="Korhonen P.K."/>
            <person name="Edoardo P."/>
            <person name="Giuseppe L.R."/>
            <person name="Gasser R.B."/>
        </authorList>
    </citation>
    <scope>NUCLEOTIDE SEQUENCE [LARGE SCALE GENOMIC DNA]</scope>
    <source>
        <strain evidence="1">ISS417</strain>
    </source>
</reference>
<gene>
    <name evidence="1" type="ORF">T05_14105</name>
</gene>
<evidence type="ECO:0000313" key="2">
    <source>
        <dbReference type="Proteomes" id="UP000055048"/>
    </source>
</evidence>
<comment type="caution">
    <text evidence="1">The sequence shown here is derived from an EMBL/GenBank/DDBJ whole genome shotgun (WGS) entry which is preliminary data.</text>
</comment>
<organism evidence="1 2">
    <name type="scientific">Trichinella murrelli</name>
    <dbReference type="NCBI Taxonomy" id="144512"/>
    <lineage>
        <taxon>Eukaryota</taxon>
        <taxon>Metazoa</taxon>
        <taxon>Ecdysozoa</taxon>
        <taxon>Nematoda</taxon>
        <taxon>Enoplea</taxon>
        <taxon>Dorylaimia</taxon>
        <taxon>Trichinellida</taxon>
        <taxon>Trichinellidae</taxon>
        <taxon>Trichinella</taxon>
    </lineage>
</organism>
<accession>A0A0V0U4I0</accession>
<dbReference type="Proteomes" id="UP000055048">
    <property type="component" value="Unassembled WGS sequence"/>
</dbReference>
<dbReference type="EMBL" id="JYDJ01000063">
    <property type="protein sequence ID" value="KRX46126.1"/>
    <property type="molecule type" value="Genomic_DNA"/>
</dbReference>
<evidence type="ECO:0000313" key="1">
    <source>
        <dbReference type="EMBL" id="KRX46126.1"/>
    </source>
</evidence>
<sequence length="92" mass="10349">MNNDEMMYIPVVVHGLASPQLKYSIPYPFKNALLRHTENANEVNVVCYSTRIGYLLIVRVFDDKKLKAVATAAATETGINLVRFAIKICKSF</sequence>
<keyword evidence="2" id="KW-1185">Reference proteome</keyword>
<name>A0A0V0U4I0_9BILA</name>